<dbReference type="Proteomes" id="UP000660611">
    <property type="component" value="Unassembled WGS sequence"/>
</dbReference>
<name>A0A919PWD7_9ACTN</name>
<evidence type="ECO:0000313" key="3">
    <source>
        <dbReference type="Proteomes" id="UP000660611"/>
    </source>
</evidence>
<dbReference type="EMBL" id="BONQ01000156">
    <property type="protein sequence ID" value="GIG51502.1"/>
    <property type="molecule type" value="Genomic_DNA"/>
</dbReference>
<dbReference type="InterPro" id="IPR057679">
    <property type="entry name" value="DUF7919"/>
</dbReference>
<dbReference type="Pfam" id="PF25535">
    <property type="entry name" value="DUF7919"/>
    <property type="match status" value="1"/>
</dbReference>
<dbReference type="AlphaFoldDB" id="A0A919PWD7"/>
<sequence>MTNLIGCLSQSPPYLRLVAYFADLTPYAYSHFDHDTVRLEWGRLHYRPRYERLNVGWLDASQPFGTGPVPDGFASALLDVIGNPTVNETRGLHDCEFCPPDANVIADPRPDRRPWLAFREIRLPARPGVMFAAPALIWHYVSAHAYRPPAEFVEAVQRYDADWATEPSPWIPPDAERKVRNRTPMNMMIPCGSCGRMFELHFTPVGTERSAPSLASEQLIQQCPDHDGKEWGFWDKVR</sequence>
<gene>
    <name evidence="2" type="ORF">Dsi01nite_095430</name>
</gene>
<evidence type="ECO:0000259" key="1">
    <source>
        <dbReference type="Pfam" id="PF25535"/>
    </source>
</evidence>
<keyword evidence="3" id="KW-1185">Reference proteome</keyword>
<reference evidence="2" key="1">
    <citation type="submission" date="2021-01" db="EMBL/GenBank/DDBJ databases">
        <title>Whole genome shotgun sequence of Dactylosporangium siamense NBRC 106093.</title>
        <authorList>
            <person name="Komaki H."/>
            <person name="Tamura T."/>
        </authorList>
    </citation>
    <scope>NUCLEOTIDE SEQUENCE</scope>
    <source>
        <strain evidence="2">NBRC 106093</strain>
    </source>
</reference>
<comment type="caution">
    <text evidence="2">The sequence shown here is derived from an EMBL/GenBank/DDBJ whole genome shotgun (WGS) entry which is preliminary data.</text>
</comment>
<dbReference type="RefSeq" id="WP_203853117.1">
    <property type="nucleotide sequence ID" value="NZ_BAAAVW010000035.1"/>
</dbReference>
<organism evidence="2 3">
    <name type="scientific">Dactylosporangium siamense</name>
    <dbReference type="NCBI Taxonomy" id="685454"/>
    <lineage>
        <taxon>Bacteria</taxon>
        <taxon>Bacillati</taxon>
        <taxon>Actinomycetota</taxon>
        <taxon>Actinomycetes</taxon>
        <taxon>Micromonosporales</taxon>
        <taxon>Micromonosporaceae</taxon>
        <taxon>Dactylosporangium</taxon>
    </lineage>
</organism>
<accession>A0A919PWD7</accession>
<evidence type="ECO:0000313" key="2">
    <source>
        <dbReference type="EMBL" id="GIG51502.1"/>
    </source>
</evidence>
<feature type="domain" description="DUF7919" evidence="1">
    <location>
        <begin position="20"/>
        <end position="156"/>
    </location>
</feature>
<protein>
    <recommendedName>
        <fullName evidence="1">DUF7919 domain-containing protein</fullName>
    </recommendedName>
</protein>
<proteinExistence type="predicted"/>